<feature type="domain" description="RDD" evidence="6">
    <location>
        <begin position="56"/>
        <end position="184"/>
    </location>
</feature>
<dbReference type="PANTHER" id="PTHR38480">
    <property type="entry name" value="SLR0254 PROTEIN"/>
    <property type="match status" value="1"/>
</dbReference>
<proteinExistence type="predicted"/>
<evidence type="ECO:0000259" key="6">
    <source>
        <dbReference type="Pfam" id="PF06271"/>
    </source>
</evidence>
<evidence type="ECO:0000256" key="3">
    <source>
        <dbReference type="ARBA" id="ARBA00022989"/>
    </source>
</evidence>
<reference evidence="7 8" key="1">
    <citation type="submission" date="2019-12" db="EMBL/GenBank/DDBJ databases">
        <title>Chitinophaga sp. strain ysch24 (GDMCC 1.1355), whole genome shotgun sequence.</title>
        <authorList>
            <person name="Zhang X."/>
        </authorList>
    </citation>
    <scope>NUCLEOTIDE SEQUENCE [LARGE SCALE GENOMIC DNA]</scope>
    <source>
        <strain evidence="8">ysch24</strain>
    </source>
</reference>
<sequence>MVHSSTFLSEYTKNSNCDIVKIPPDRPYKHIHKLVNSYMANIKIPTSFNIDLEFETANMGKRFLAWVIDHVIKFVYVWAIAYTLSNLGIRGDNYLIVYTLVGGIPFMCYFLVLEILMNGQTPGKLALGIKIRNMHGGKPSLSQHLIRWLFRVIETPYLFINALIPIIAMLRSPYDQRLGDIVAGTIVVNTRTKASIQDTIFRDMSAMDYQPRFPQILKLSDRDMNKIKELMDQAIRSNNSELTARVAYRVRDVLEIQTEMLPEEFLETVINDYNYYTTR</sequence>
<evidence type="ECO:0000313" key="7">
    <source>
        <dbReference type="EMBL" id="MVT10923.1"/>
    </source>
</evidence>
<keyword evidence="2 5" id="KW-0812">Transmembrane</keyword>
<dbReference type="Pfam" id="PF06271">
    <property type="entry name" value="RDD"/>
    <property type="match status" value="1"/>
</dbReference>
<feature type="transmembrane region" description="Helical" evidence="5">
    <location>
        <begin position="148"/>
        <end position="170"/>
    </location>
</feature>
<evidence type="ECO:0000256" key="1">
    <source>
        <dbReference type="ARBA" id="ARBA00004141"/>
    </source>
</evidence>
<organism evidence="7 8">
    <name type="scientific">Chitinophaga tropicalis</name>
    <dbReference type="NCBI Taxonomy" id="2683588"/>
    <lineage>
        <taxon>Bacteria</taxon>
        <taxon>Pseudomonadati</taxon>
        <taxon>Bacteroidota</taxon>
        <taxon>Chitinophagia</taxon>
        <taxon>Chitinophagales</taxon>
        <taxon>Chitinophagaceae</taxon>
        <taxon>Chitinophaga</taxon>
    </lineage>
</organism>
<evidence type="ECO:0000256" key="5">
    <source>
        <dbReference type="SAM" id="Phobius"/>
    </source>
</evidence>
<name>A0A7K1U995_9BACT</name>
<feature type="transmembrane region" description="Helical" evidence="5">
    <location>
        <begin position="96"/>
        <end position="117"/>
    </location>
</feature>
<feature type="transmembrane region" description="Helical" evidence="5">
    <location>
        <begin position="63"/>
        <end position="84"/>
    </location>
</feature>
<dbReference type="Proteomes" id="UP000461730">
    <property type="component" value="Unassembled WGS sequence"/>
</dbReference>
<evidence type="ECO:0000256" key="4">
    <source>
        <dbReference type="ARBA" id="ARBA00023136"/>
    </source>
</evidence>
<dbReference type="AlphaFoldDB" id="A0A7K1U995"/>
<gene>
    <name evidence="7" type="ORF">GO493_21830</name>
</gene>
<evidence type="ECO:0000313" key="8">
    <source>
        <dbReference type="Proteomes" id="UP000461730"/>
    </source>
</evidence>
<protein>
    <recommendedName>
        <fullName evidence="6">RDD domain-containing protein</fullName>
    </recommendedName>
</protein>
<keyword evidence="4 5" id="KW-0472">Membrane</keyword>
<keyword evidence="8" id="KW-1185">Reference proteome</keyword>
<dbReference type="EMBL" id="WRXN01000011">
    <property type="protein sequence ID" value="MVT10923.1"/>
    <property type="molecule type" value="Genomic_DNA"/>
</dbReference>
<comment type="subcellular location">
    <subcellularLocation>
        <location evidence="1">Membrane</location>
        <topology evidence="1">Multi-pass membrane protein</topology>
    </subcellularLocation>
</comment>
<dbReference type="PANTHER" id="PTHR38480:SF1">
    <property type="entry name" value="SLR0254 PROTEIN"/>
    <property type="match status" value="1"/>
</dbReference>
<dbReference type="GO" id="GO:0016020">
    <property type="term" value="C:membrane"/>
    <property type="evidence" value="ECO:0007669"/>
    <property type="project" value="UniProtKB-SubCell"/>
</dbReference>
<keyword evidence="3 5" id="KW-1133">Transmembrane helix</keyword>
<comment type="caution">
    <text evidence="7">The sequence shown here is derived from an EMBL/GenBank/DDBJ whole genome shotgun (WGS) entry which is preliminary data.</text>
</comment>
<dbReference type="InterPro" id="IPR010432">
    <property type="entry name" value="RDD"/>
</dbReference>
<evidence type="ECO:0000256" key="2">
    <source>
        <dbReference type="ARBA" id="ARBA00022692"/>
    </source>
</evidence>
<accession>A0A7K1U995</accession>